<keyword evidence="1" id="KW-0614">Plasmid</keyword>
<dbReference type="Proteomes" id="UP000025047">
    <property type="component" value="Plasmid pLokhon02"/>
</dbReference>
<name>A0A017H7P9_9RHOB</name>
<dbReference type="PATRIC" id="fig|1122180.6.peg.97"/>
<keyword evidence="2" id="KW-1185">Reference proteome</keyword>
<dbReference type="HOGENOM" id="CLU_2898856_0_0_5"/>
<proteinExistence type="predicted"/>
<organism evidence="1 2">
    <name type="scientific">Limimaricola hongkongensis DSM 17492</name>
    <dbReference type="NCBI Taxonomy" id="1122180"/>
    <lineage>
        <taxon>Bacteria</taxon>
        <taxon>Pseudomonadati</taxon>
        <taxon>Pseudomonadota</taxon>
        <taxon>Alphaproteobacteria</taxon>
        <taxon>Rhodobacterales</taxon>
        <taxon>Paracoccaceae</taxon>
        <taxon>Limimaricola</taxon>
    </lineage>
</organism>
<dbReference type="AlphaFoldDB" id="A0A017H7P9"/>
<geneLocation type="plasmid" evidence="1 2">
    <name>pLokhon02</name>
</geneLocation>
<accession>A0A017H7P9</accession>
<sequence length="62" mass="7013">MPRKRACRSVRLHQPHRIPSGFFQSRDVAGPVPRLRNVSPEGGWAAMKERWACCARLVCSPV</sequence>
<gene>
    <name evidence="1" type="ORF">Lokhon_00094</name>
</gene>
<comment type="caution">
    <text evidence="1">The sequence shown here is derived from an EMBL/GenBank/DDBJ whole genome shotgun (WGS) entry which is preliminary data.</text>
</comment>
<protein>
    <submittedName>
        <fullName evidence="1">Uncharacterized protein</fullName>
    </submittedName>
</protein>
<evidence type="ECO:0000313" key="1">
    <source>
        <dbReference type="EMBL" id="EYD70340.1"/>
    </source>
</evidence>
<dbReference type="EMBL" id="APGJ01000010">
    <property type="protein sequence ID" value="EYD70340.1"/>
    <property type="molecule type" value="Genomic_DNA"/>
</dbReference>
<reference evidence="1 2" key="1">
    <citation type="submission" date="2013-03" db="EMBL/GenBank/DDBJ databases">
        <authorList>
            <person name="Fiebig A."/>
            <person name="Goeker M."/>
            <person name="Klenk H.-P.P."/>
        </authorList>
    </citation>
    <scope>NUCLEOTIDE SEQUENCE [LARGE SCALE GENOMIC DNA]</scope>
    <source>
        <strain evidence="1 2">DSM 17492</strain>
        <plasmid evidence="1 2">pLokhon02</plasmid>
    </source>
</reference>
<evidence type="ECO:0000313" key="2">
    <source>
        <dbReference type="Proteomes" id="UP000025047"/>
    </source>
</evidence>